<reference evidence="2" key="1">
    <citation type="journal article" date="2023" name="Science">
        <title>Genome structures resolve the early diversification of teleost fishes.</title>
        <authorList>
            <person name="Parey E."/>
            <person name="Louis A."/>
            <person name="Montfort J."/>
            <person name="Bouchez O."/>
            <person name="Roques C."/>
            <person name="Iampietro C."/>
            <person name="Lluch J."/>
            <person name="Castinel A."/>
            <person name="Donnadieu C."/>
            <person name="Desvignes T."/>
            <person name="Floi Bucao C."/>
            <person name="Jouanno E."/>
            <person name="Wen M."/>
            <person name="Mejri S."/>
            <person name="Dirks R."/>
            <person name="Jansen H."/>
            <person name="Henkel C."/>
            <person name="Chen W.J."/>
            <person name="Zahm M."/>
            <person name="Cabau C."/>
            <person name="Klopp C."/>
            <person name="Thompson A.W."/>
            <person name="Robinson-Rechavi M."/>
            <person name="Braasch I."/>
            <person name="Lecointre G."/>
            <person name="Bobe J."/>
            <person name="Postlethwait J.H."/>
            <person name="Berthelot C."/>
            <person name="Roest Crollius H."/>
            <person name="Guiguen Y."/>
        </authorList>
    </citation>
    <scope>NUCLEOTIDE SEQUENCE</scope>
    <source>
        <strain evidence="2">WJC10195</strain>
    </source>
</reference>
<feature type="compositionally biased region" description="Polar residues" evidence="1">
    <location>
        <begin position="285"/>
        <end position="301"/>
    </location>
</feature>
<feature type="compositionally biased region" description="Polar residues" evidence="1">
    <location>
        <begin position="1"/>
        <end position="26"/>
    </location>
</feature>
<evidence type="ECO:0000256" key="1">
    <source>
        <dbReference type="SAM" id="MobiDB-lite"/>
    </source>
</evidence>
<dbReference type="Proteomes" id="UP001152622">
    <property type="component" value="Chromosome 4"/>
</dbReference>
<dbReference type="PANTHER" id="PTHR18839">
    <property type="entry name" value="MITOTIC INTERACTOR AND SUBSTRATE OF PLK1 MISP FAMILY MEMBER"/>
    <property type="match status" value="1"/>
</dbReference>
<feature type="region of interest" description="Disordered" evidence="1">
    <location>
        <begin position="427"/>
        <end position="469"/>
    </location>
</feature>
<feature type="compositionally biased region" description="Basic and acidic residues" evidence="1">
    <location>
        <begin position="237"/>
        <end position="258"/>
    </location>
</feature>
<feature type="region of interest" description="Disordered" evidence="1">
    <location>
        <begin position="214"/>
        <end position="325"/>
    </location>
</feature>
<dbReference type="EMBL" id="JAINUF010000004">
    <property type="protein sequence ID" value="KAJ8363421.1"/>
    <property type="molecule type" value="Genomic_DNA"/>
</dbReference>
<accession>A0A9Q1FPC1</accession>
<feature type="compositionally biased region" description="Low complexity" evidence="1">
    <location>
        <begin position="133"/>
        <end position="146"/>
    </location>
</feature>
<sequence length="578" mass="62301">METNNNSVTIATEAITSPQSSVSQDDWGSGSWMEDSDSANDMDSGRDNSPAMTKEAPRAEQEETWPDVTQSEWLMEEPPEVTNAETPDGSVREVEVFHFPRPCADQTWSGEGDTERESRQGPAGEASPTAETGISQPSLQQQQEGLLQHGIIADSQQGELLLHRLCLLQQKQEAQQVFEGTPPLATVALEPASQRPGCHGCACVVVREWTERRREGEEKAGEQTGGEGQQSVTGLHTGEEGKGEERDRGAESTQRGETKAQGGREVQINPPVHLRDSRMEVLNGEDNQSDSGVSTDFSPGSTMELCSIPFAPDDPGTAPTPLNETPIEREIRRAVEREQSLRRARGLAKTQEFVEIPLRKPVLSPAGPSRSGKGEGMDRQFAGKKMQKEISVEARREEVLVRMGKVPGVYDKGSVRQLRERKQLFEAFQEKRGTSGALASQSKRPSSSASDISALGSQKGHCPASGPVLERGHSLESITHKQNQQQPGSGGCREEGFSNTHVALCGPTLSEGTSSQVIILENNLVLPPPAPNPDGLLHPSHSVGSLSEAHAVTVVDSGTMVEGGRVVGEAEGREKEAV</sequence>
<dbReference type="OrthoDB" id="9449914at2759"/>
<evidence type="ECO:0000313" key="3">
    <source>
        <dbReference type="Proteomes" id="UP001152622"/>
    </source>
</evidence>
<dbReference type="AlphaFoldDB" id="A0A9Q1FPC1"/>
<protein>
    <recommendedName>
        <fullName evidence="4">A-kinase anchor protein 2 C-terminal domain-containing protein</fullName>
    </recommendedName>
</protein>
<dbReference type="PANTHER" id="PTHR18839:SF0">
    <property type="entry name" value="MITOTIC INTERACTOR AND SUBSTRATE OF PLK1 ISOFORM X1-RELATED"/>
    <property type="match status" value="1"/>
</dbReference>
<gene>
    <name evidence="2" type="ORF">SKAU_G00122520</name>
</gene>
<feature type="compositionally biased region" description="Low complexity" evidence="1">
    <location>
        <begin position="437"/>
        <end position="457"/>
    </location>
</feature>
<evidence type="ECO:0000313" key="2">
    <source>
        <dbReference type="EMBL" id="KAJ8363421.1"/>
    </source>
</evidence>
<feature type="region of interest" description="Disordered" evidence="1">
    <location>
        <begin position="359"/>
        <end position="389"/>
    </location>
</feature>
<organism evidence="2 3">
    <name type="scientific">Synaphobranchus kaupii</name>
    <name type="common">Kaup's arrowtooth eel</name>
    <dbReference type="NCBI Taxonomy" id="118154"/>
    <lineage>
        <taxon>Eukaryota</taxon>
        <taxon>Metazoa</taxon>
        <taxon>Chordata</taxon>
        <taxon>Craniata</taxon>
        <taxon>Vertebrata</taxon>
        <taxon>Euteleostomi</taxon>
        <taxon>Actinopterygii</taxon>
        <taxon>Neopterygii</taxon>
        <taxon>Teleostei</taxon>
        <taxon>Anguilliformes</taxon>
        <taxon>Synaphobranchidae</taxon>
        <taxon>Synaphobranchus</taxon>
    </lineage>
</organism>
<comment type="caution">
    <text evidence="2">The sequence shown here is derived from an EMBL/GenBank/DDBJ whole genome shotgun (WGS) entry which is preliminary data.</text>
</comment>
<keyword evidence="3" id="KW-1185">Reference proteome</keyword>
<proteinExistence type="predicted"/>
<feature type="region of interest" description="Disordered" evidence="1">
    <location>
        <begin position="1"/>
        <end position="88"/>
    </location>
</feature>
<name>A0A9Q1FPC1_SYNKA</name>
<feature type="region of interest" description="Disordered" evidence="1">
    <location>
        <begin position="101"/>
        <end position="146"/>
    </location>
</feature>
<evidence type="ECO:0008006" key="4">
    <source>
        <dbReference type="Google" id="ProtNLM"/>
    </source>
</evidence>
<dbReference type="InterPro" id="IPR042779">
    <property type="entry name" value="MISP/MISP3-like"/>
</dbReference>